<evidence type="ECO:0000313" key="3">
    <source>
        <dbReference type="Proteomes" id="UP000591071"/>
    </source>
</evidence>
<dbReference type="EMBL" id="JABAFG010000013">
    <property type="protein sequence ID" value="NME28706.1"/>
    <property type="molecule type" value="Genomic_DNA"/>
</dbReference>
<dbReference type="RefSeq" id="WP_170087726.1">
    <property type="nucleotide sequence ID" value="NZ_JABAFG010000013.1"/>
</dbReference>
<evidence type="ECO:0000256" key="1">
    <source>
        <dbReference type="SAM" id="SignalP"/>
    </source>
</evidence>
<keyword evidence="1" id="KW-0732">Signal</keyword>
<gene>
    <name evidence="2" type="ORF">HF872_08775</name>
</gene>
<organism evidence="2 3">
    <name type="scientific">Megasphaera hexanoica</name>
    <dbReference type="NCBI Taxonomy" id="1675036"/>
    <lineage>
        <taxon>Bacteria</taxon>
        <taxon>Bacillati</taxon>
        <taxon>Bacillota</taxon>
        <taxon>Negativicutes</taxon>
        <taxon>Veillonellales</taxon>
        <taxon>Veillonellaceae</taxon>
        <taxon>Megasphaera</taxon>
    </lineage>
</organism>
<proteinExistence type="predicted"/>
<reference evidence="2 3" key="1">
    <citation type="submission" date="2020-04" db="EMBL/GenBank/DDBJ databases">
        <authorList>
            <person name="Hitch T.C.A."/>
            <person name="Wylensek D."/>
            <person name="Clavel T."/>
        </authorList>
    </citation>
    <scope>NUCLEOTIDE SEQUENCE [LARGE SCALE GENOMIC DNA]</scope>
    <source>
        <strain evidence="2 3">Oil-RF-744-FAT-WT-6-1</strain>
    </source>
</reference>
<evidence type="ECO:0000313" key="2">
    <source>
        <dbReference type="EMBL" id="NME28706.1"/>
    </source>
</evidence>
<feature type="chain" id="PRO_5032671239" evidence="1">
    <location>
        <begin position="23"/>
        <end position="147"/>
    </location>
</feature>
<accession>A0A848BZI4</accession>
<feature type="signal peptide" evidence="1">
    <location>
        <begin position="1"/>
        <end position="22"/>
    </location>
</feature>
<sequence length="147" mass="16739">MSMKKIIAILLLIISLSSTVFATNTNRWYWISSNKDFSTYVDIKTLSYNTDTDTADLYIKRVYPEDNKTVTQHVLINFTTNKIISTAYYVFHGDSTNVYENTTSHTENIVPDTLGEVMRDKVNALVGRDAKQAYIKDIKANPGHIAY</sequence>
<comment type="caution">
    <text evidence="2">The sequence shown here is derived from an EMBL/GenBank/DDBJ whole genome shotgun (WGS) entry which is preliminary data.</text>
</comment>
<dbReference type="AlphaFoldDB" id="A0A848BZI4"/>
<dbReference type="Proteomes" id="UP000591071">
    <property type="component" value="Unassembled WGS sequence"/>
</dbReference>
<name>A0A848BZI4_9FIRM</name>
<protein>
    <submittedName>
        <fullName evidence="2">Uncharacterized protein</fullName>
    </submittedName>
</protein>